<reference evidence="2 3" key="1">
    <citation type="submission" date="2019-03" db="EMBL/GenBank/DDBJ databases">
        <title>Single cell metagenomics reveals metabolic interactions within the superorganism composed of flagellate Streblomastix strix and complex community of Bacteroidetes bacteria on its surface.</title>
        <authorList>
            <person name="Treitli S.C."/>
            <person name="Kolisko M."/>
            <person name="Husnik F."/>
            <person name="Keeling P."/>
            <person name="Hampl V."/>
        </authorList>
    </citation>
    <scope>NUCLEOTIDE SEQUENCE [LARGE SCALE GENOMIC DNA]</scope>
    <source>
        <strain evidence="2">St1</strain>
    </source>
</reference>
<protein>
    <submittedName>
        <fullName evidence="2">Uncharacterized protein</fullName>
    </submittedName>
</protein>
<feature type="compositionally biased region" description="Basic residues" evidence="1">
    <location>
        <begin position="1"/>
        <end position="12"/>
    </location>
</feature>
<organism evidence="2 3">
    <name type="scientific">Candidatus Ordinivivax streblomastigis</name>
    <dbReference type="NCBI Taxonomy" id="2540710"/>
    <lineage>
        <taxon>Bacteria</taxon>
        <taxon>Pseudomonadati</taxon>
        <taxon>Bacteroidota</taxon>
        <taxon>Bacteroidia</taxon>
        <taxon>Bacteroidales</taxon>
        <taxon>Candidatus Ordinivivax</taxon>
    </lineage>
</organism>
<feature type="region of interest" description="Disordered" evidence="1">
    <location>
        <begin position="1"/>
        <end position="25"/>
    </location>
</feature>
<gene>
    <name evidence="2" type="ORF">EZS26_001981</name>
</gene>
<evidence type="ECO:0000313" key="3">
    <source>
        <dbReference type="Proteomes" id="UP000324575"/>
    </source>
</evidence>
<sequence length="57" mass="6700">METQKTKTKKTVSRKETPKQVEQKISARDRIKPRGLAGLYKGQIFYNEDEDIFNLEL</sequence>
<feature type="compositionally biased region" description="Basic and acidic residues" evidence="1">
    <location>
        <begin position="13"/>
        <end position="25"/>
    </location>
</feature>
<dbReference type="EMBL" id="SNRX01000013">
    <property type="protein sequence ID" value="KAA6301818.1"/>
    <property type="molecule type" value="Genomic_DNA"/>
</dbReference>
<name>A0A5M8P0A7_9BACT</name>
<accession>A0A5M8P0A7</accession>
<proteinExistence type="predicted"/>
<evidence type="ECO:0000256" key="1">
    <source>
        <dbReference type="SAM" id="MobiDB-lite"/>
    </source>
</evidence>
<dbReference type="AlphaFoldDB" id="A0A5M8P0A7"/>
<comment type="caution">
    <text evidence="2">The sequence shown here is derived from an EMBL/GenBank/DDBJ whole genome shotgun (WGS) entry which is preliminary data.</text>
</comment>
<evidence type="ECO:0000313" key="2">
    <source>
        <dbReference type="EMBL" id="KAA6301818.1"/>
    </source>
</evidence>
<dbReference type="Proteomes" id="UP000324575">
    <property type="component" value="Unassembled WGS sequence"/>
</dbReference>